<evidence type="ECO:0000259" key="2">
    <source>
        <dbReference type="Pfam" id="PF20382"/>
    </source>
</evidence>
<keyword evidence="1" id="KW-1133">Transmembrane helix</keyword>
<sequence>MVRKRPLVAVALSLYPGLGHVYQRRWLRALLWFGLVASALAFVAPEAALDGSMSLLASVDLLFEQLTVAEEFALASIVGFNMLDAYVLAAHAGRQVDDGTPTCPNCGKELDDDLEFCHWCTARFDKPRENESA</sequence>
<evidence type="ECO:0000259" key="3">
    <source>
        <dbReference type="Pfam" id="PF24460"/>
    </source>
</evidence>
<reference evidence="4 5" key="1">
    <citation type="submission" date="2017-09" db="EMBL/GenBank/DDBJ databases">
        <authorList>
            <person name="Ehlers B."/>
            <person name="Leendertz F.H."/>
        </authorList>
    </citation>
    <scope>NUCLEOTIDE SEQUENCE [LARGE SCALE GENOMIC DNA]</scope>
    <source>
        <strain evidence="4 5">DSM 27208</strain>
    </source>
</reference>
<dbReference type="Proteomes" id="UP000219453">
    <property type="component" value="Unassembled WGS sequence"/>
</dbReference>
<proteinExistence type="predicted"/>
<dbReference type="AlphaFoldDB" id="A0A285NUR1"/>
<feature type="domain" description="DUF6677" evidence="2">
    <location>
        <begin position="10"/>
        <end position="41"/>
    </location>
</feature>
<keyword evidence="1" id="KW-0472">Membrane</keyword>
<organism evidence="4 5">
    <name type="scientific">Natronoarchaeum philippinense</name>
    <dbReference type="NCBI Taxonomy" id="558529"/>
    <lineage>
        <taxon>Archaea</taxon>
        <taxon>Methanobacteriati</taxon>
        <taxon>Methanobacteriota</taxon>
        <taxon>Stenosarchaea group</taxon>
        <taxon>Halobacteria</taxon>
        <taxon>Halobacteriales</taxon>
        <taxon>Natronoarchaeaceae</taxon>
    </lineage>
</organism>
<accession>A0A285NUR1</accession>
<dbReference type="Pfam" id="PF24460">
    <property type="entry name" value="DUF7575"/>
    <property type="match status" value="1"/>
</dbReference>
<dbReference type="OrthoDB" id="204947at2157"/>
<gene>
    <name evidence="4" type="ORF">SAMN06269185_2069</name>
</gene>
<dbReference type="InterPro" id="IPR055997">
    <property type="entry name" value="DUF7575"/>
</dbReference>
<name>A0A285NUR1_NATPI</name>
<keyword evidence="1" id="KW-0812">Transmembrane</keyword>
<dbReference type="RefSeq" id="WP_097008975.1">
    <property type="nucleotide sequence ID" value="NZ_OBEJ01000002.1"/>
</dbReference>
<dbReference type="Pfam" id="PF20382">
    <property type="entry name" value="DUF6677"/>
    <property type="match status" value="1"/>
</dbReference>
<protein>
    <recommendedName>
        <fullName evidence="6">Zinc-ribbon domain-containing protein</fullName>
    </recommendedName>
</protein>
<keyword evidence="5" id="KW-1185">Reference proteome</keyword>
<evidence type="ECO:0000256" key="1">
    <source>
        <dbReference type="SAM" id="Phobius"/>
    </source>
</evidence>
<feature type="transmembrane region" description="Helical" evidence="1">
    <location>
        <begin position="29"/>
        <end position="49"/>
    </location>
</feature>
<dbReference type="InterPro" id="IPR046499">
    <property type="entry name" value="DUF6677"/>
</dbReference>
<dbReference type="EMBL" id="OBEJ01000002">
    <property type="protein sequence ID" value="SNZ13179.1"/>
    <property type="molecule type" value="Genomic_DNA"/>
</dbReference>
<feature type="domain" description="DUF7575" evidence="3">
    <location>
        <begin position="98"/>
        <end position="125"/>
    </location>
</feature>
<evidence type="ECO:0008006" key="6">
    <source>
        <dbReference type="Google" id="ProtNLM"/>
    </source>
</evidence>
<evidence type="ECO:0000313" key="5">
    <source>
        <dbReference type="Proteomes" id="UP000219453"/>
    </source>
</evidence>
<evidence type="ECO:0000313" key="4">
    <source>
        <dbReference type="EMBL" id="SNZ13179.1"/>
    </source>
</evidence>